<protein>
    <submittedName>
        <fullName evidence="2">Uncharacterized protein</fullName>
    </submittedName>
</protein>
<dbReference type="STRING" id="314230.DSM3645_02648"/>
<comment type="caution">
    <text evidence="2">The sequence shown here is derived from an EMBL/GenBank/DDBJ whole genome shotgun (WGS) entry which is preliminary data.</text>
</comment>
<accession>A3ZVJ3</accession>
<dbReference type="Proteomes" id="UP000004358">
    <property type="component" value="Unassembled WGS sequence"/>
</dbReference>
<feature type="compositionally biased region" description="Basic residues" evidence="1">
    <location>
        <begin position="41"/>
        <end position="58"/>
    </location>
</feature>
<dbReference type="AlphaFoldDB" id="A3ZVJ3"/>
<evidence type="ECO:0000256" key="1">
    <source>
        <dbReference type="SAM" id="MobiDB-lite"/>
    </source>
</evidence>
<feature type="region of interest" description="Disordered" evidence="1">
    <location>
        <begin position="1"/>
        <end position="58"/>
    </location>
</feature>
<sequence length="58" mass="6726">MLEHLFDRIHRHERPANGKAGCGYARQKPAAAQRISSKGRQSVRQRQYRRGPRLGRSQ</sequence>
<dbReference type="EMBL" id="AANZ01000014">
    <property type="protein sequence ID" value="EAQ79339.1"/>
    <property type="molecule type" value="Genomic_DNA"/>
</dbReference>
<feature type="compositionally biased region" description="Basic and acidic residues" evidence="1">
    <location>
        <begin position="1"/>
        <end position="16"/>
    </location>
</feature>
<proteinExistence type="predicted"/>
<name>A3ZVJ3_9BACT</name>
<organism evidence="2 3">
    <name type="scientific">Blastopirellula marina DSM 3645</name>
    <dbReference type="NCBI Taxonomy" id="314230"/>
    <lineage>
        <taxon>Bacteria</taxon>
        <taxon>Pseudomonadati</taxon>
        <taxon>Planctomycetota</taxon>
        <taxon>Planctomycetia</taxon>
        <taxon>Pirellulales</taxon>
        <taxon>Pirellulaceae</taxon>
        <taxon>Blastopirellula</taxon>
    </lineage>
</organism>
<dbReference type="HOGENOM" id="CLU_2970219_0_0_0"/>
<gene>
    <name evidence="2" type="ORF">DSM3645_02648</name>
</gene>
<evidence type="ECO:0000313" key="2">
    <source>
        <dbReference type="EMBL" id="EAQ79339.1"/>
    </source>
</evidence>
<reference evidence="2 3" key="1">
    <citation type="submission" date="2006-02" db="EMBL/GenBank/DDBJ databases">
        <authorList>
            <person name="Amann R."/>
            <person name="Ferriera S."/>
            <person name="Johnson J."/>
            <person name="Kravitz S."/>
            <person name="Halpern A."/>
            <person name="Remington K."/>
            <person name="Beeson K."/>
            <person name="Tran B."/>
            <person name="Rogers Y.-H."/>
            <person name="Friedman R."/>
            <person name="Venter J.C."/>
        </authorList>
    </citation>
    <scope>NUCLEOTIDE SEQUENCE [LARGE SCALE GENOMIC DNA]</scope>
    <source>
        <strain evidence="2 3">DSM 3645</strain>
    </source>
</reference>
<evidence type="ECO:0000313" key="3">
    <source>
        <dbReference type="Proteomes" id="UP000004358"/>
    </source>
</evidence>